<dbReference type="STRING" id="1561998.A0A1I7UZ87"/>
<dbReference type="AlphaFoldDB" id="A0A1I7UZ87"/>
<evidence type="ECO:0000313" key="5">
    <source>
        <dbReference type="Proteomes" id="UP000095282"/>
    </source>
</evidence>
<evidence type="ECO:0000256" key="2">
    <source>
        <dbReference type="ARBA" id="ARBA00023125"/>
    </source>
</evidence>
<evidence type="ECO:0000259" key="4">
    <source>
        <dbReference type="PROSITE" id="PS50061"/>
    </source>
</evidence>
<protein>
    <submittedName>
        <fullName evidence="6">ETS domain-containing protein</fullName>
    </submittedName>
</protein>
<comment type="subcellular location">
    <subcellularLocation>
        <location evidence="3">Nucleus</location>
    </subcellularLocation>
</comment>
<dbReference type="eggNOG" id="KOG3806">
    <property type="taxonomic scope" value="Eukaryota"/>
</dbReference>
<comment type="similarity">
    <text evidence="1 3">Belongs to the ETS family.</text>
</comment>
<keyword evidence="5" id="KW-1185">Reference proteome</keyword>
<dbReference type="GO" id="GO:0030154">
    <property type="term" value="P:cell differentiation"/>
    <property type="evidence" value="ECO:0007669"/>
    <property type="project" value="TreeGrafter"/>
</dbReference>
<dbReference type="SMART" id="SM00413">
    <property type="entry name" value="ETS"/>
    <property type="match status" value="1"/>
</dbReference>
<evidence type="ECO:0000313" key="6">
    <source>
        <dbReference type="WBParaSite" id="Csp11.Scaffold630.g20823.t1"/>
    </source>
</evidence>
<dbReference type="PRINTS" id="PR00454">
    <property type="entry name" value="ETSDOMAIN"/>
</dbReference>
<dbReference type="Proteomes" id="UP000095282">
    <property type="component" value="Unplaced"/>
</dbReference>
<dbReference type="Gene3D" id="1.10.10.10">
    <property type="entry name" value="Winged helix-like DNA-binding domain superfamily/Winged helix DNA-binding domain"/>
    <property type="match status" value="1"/>
</dbReference>
<dbReference type="GO" id="GO:0000981">
    <property type="term" value="F:DNA-binding transcription factor activity, RNA polymerase II-specific"/>
    <property type="evidence" value="ECO:0007669"/>
    <property type="project" value="TreeGrafter"/>
</dbReference>
<dbReference type="InterPro" id="IPR036388">
    <property type="entry name" value="WH-like_DNA-bd_sf"/>
</dbReference>
<dbReference type="GO" id="GO:0005634">
    <property type="term" value="C:nucleus"/>
    <property type="evidence" value="ECO:0007669"/>
    <property type="project" value="UniProtKB-SubCell"/>
</dbReference>
<dbReference type="InterPro" id="IPR036390">
    <property type="entry name" value="WH_DNA-bd_sf"/>
</dbReference>
<dbReference type="InterPro" id="IPR046328">
    <property type="entry name" value="ETS_fam"/>
</dbReference>
<name>A0A1I7UZ87_9PELO</name>
<keyword evidence="2 3" id="KW-0238">DNA-binding</keyword>
<sequence length="134" mass="15623">MAPATENRNPKKKKEPNPKLRNFLFQMVLSSETDEKVAEIIKWTKKSNLEFQLVNRQEVARRWGVHKGNKKNMDYESLSRSLRSYYGKIMKKIPGKDFRYQFIADGWTKQQMALANSKKNNFSIAAILGPEAKK</sequence>
<keyword evidence="3" id="KW-0539">Nucleus</keyword>
<dbReference type="PANTHER" id="PTHR11849">
    <property type="entry name" value="ETS"/>
    <property type="match status" value="1"/>
</dbReference>
<organism evidence="5 6">
    <name type="scientific">Caenorhabditis tropicalis</name>
    <dbReference type="NCBI Taxonomy" id="1561998"/>
    <lineage>
        <taxon>Eukaryota</taxon>
        <taxon>Metazoa</taxon>
        <taxon>Ecdysozoa</taxon>
        <taxon>Nematoda</taxon>
        <taxon>Chromadorea</taxon>
        <taxon>Rhabditida</taxon>
        <taxon>Rhabditina</taxon>
        <taxon>Rhabditomorpha</taxon>
        <taxon>Rhabditoidea</taxon>
        <taxon>Rhabditidae</taxon>
        <taxon>Peloderinae</taxon>
        <taxon>Caenorhabditis</taxon>
    </lineage>
</organism>
<dbReference type="SUPFAM" id="SSF46785">
    <property type="entry name" value="Winged helix' DNA-binding domain"/>
    <property type="match status" value="1"/>
</dbReference>
<reference evidence="6" key="1">
    <citation type="submission" date="2016-11" db="UniProtKB">
        <authorList>
            <consortium name="WormBaseParasite"/>
        </authorList>
    </citation>
    <scope>IDENTIFICATION</scope>
</reference>
<dbReference type="PROSITE" id="PS50061">
    <property type="entry name" value="ETS_DOMAIN_3"/>
    <property type="match status" value="1"/>
</dbReference>
<proteinExistence type="inferred from homology"/>
<dbReference type="WBParaSite" id="Csp11.Scaffold630.g20823.t1">
    <property type="protein sequence ID" value="Csp11.Scaffold630.g20823.t1"/>
    <property type="gene ID" value="Csp11.Scaffold630.g20823"/>
</dbReference>
<dbReference type="PANTHER" id="PTHR11849:SF308">
    <property type="entry name" value="ETS DOMAIN-CONTAINING PROTEIN"/>
    <property type="match status" value="1"/>
</dbReference>
<evidence type="ECO:0000256" key="1">
    <source>
        <dbReference type="ARBA" id="ARBA00005562"/>
    </source>
</evidence>
<dbReference type="PROSITE" id="PS00346">
    <property type="entry name" value="ETS_DOMAIN_2"/>
    <property type="match status" value="1"/>
</dbReference>
<dbReference type="GO" id="GO:0043565">
    <property type="term" value="F:sequence-specific DNA binding"/>
    <property type="evidence" value="ECO:0007669"/>
    <property type="project" value="InterPro"/>
</dbReference>
<dbReference type="InterPro" id="IPR000418">
    <property type="entry name" value="Ets_dom"/>
</dbReference>
<dbReference type="Pfam" id="PF00178">
    <property type="entry name" value="Ets"/>
    <property type="match status" value="1"/>
</dbReference>
<evidence type="ECO:0000256" key="3">
    <source>
        <dbReference type="RuleBase" id="RU004019"/>
    </source>
</evidence>
<feature type="domain" description="ETS" evidence="4">
    <location>
        <begin position="22"/>
        <end position="103"/>
    </location>
</feature>
<accession>A0A1I7UZ87</accession>